<sequence>MINYGTTLRLRHYLRHMSKKIPPNKFEHDGLHIHDDFHFCDVKCPFCEYYCILPYGHPQKHDTKYGNMIQTEFTAENDEFEYKGYKLRIGDKGTFVLCSQVCKELGQHRHIDYCQNQGSCELGNQGKNIQYTSFTKEEYHFVNNSNIYLHSFRNLHIIGSLKIKYNHCNDCISNGFYYKFKF</sequence>
<comment type="caution">
    <text evidence="1">The sequence shown here is derived from an EMBL/GenBank/DDBJ whole genome shotgun (WGS) entry which is preliminary data.</text>
</comment>
<name>A0A916E1T7_9GLOM</name>
<proteinExistence type="predicted"/>
<protein>
    <submittedName>
        <fullName evidence="1">Uncharacterized protein</fullName>
    </submittedName>
</protein>
<dbReference type="OrthoDB" id="2435381at2759"/>
<evidence type="ECO:0000313" key="2">
    <source>
        <dbReference type="Proteomes" id="UP000684084"/>
    </source>
</evidence>
<dbReference type="EMBL" id="CAGKOT010000008">
    <property type="protein sequence ID" value="CAB5351414.1"/>
    <property type="molecule type" value="Genomic_DNA"/>
</dbReference>
<evidence type="ECO:0000313" key="1">
    <source>
        <dbReference type="EMBL" id="CAB5351414.1"/>
    </source>
</evidence>
<dbReference type="AlphaFoldDB" id="A0A916E1T7"/>
<gene>
    <name evidence="1" type="ORF">CHRIB12_LOCUS5146</name>
</gene>
<reference evidence="1" key="1">
    <citation type="submission" date="2020-05" db="EMBL/GenBank/DDBJ databases">
        <authorList>
            <person name="Rincon C."/>
            <person name="Sanders R I."/>
            <person name="Robbins C."/>
            <person name="Chaturvedi A."/>
        </authorList>
    </citation>
    <scope>NUCLEOTIDE SEQUENCE</scope>
    <source>
        <strain evidence="1">CHB12</strain>
    </source>
</reference>
<dbReference type="Proteomes" id="UP000684084">
    <property type="component" value="Unassembled WGS sequence"/>
</dbReference>
<accession>A0A916E1T7</accession>
<organism evidence="1 2">
    <name type="scientific">Rhizophagus irregularis</name>
    <dbReference type="NCBI Taxonomy" id="588596"/>
    <lineage>
        <taxon>Eukaryota</taxon>
        <taxon>Fungi</taxon>
        <taxon>Fungi incertae sedis</taxon>
        <taxon>Mucoromycota</taxon>
        <taxon>Glomeromycotina</taxon>
        <taxon>Glomeromycetes</taxon>
        <taxon>Glomerales</taxon>
        <taxon>Glomeraceae</taxon>
        <taxon>Rhizophagus</taxon>
    </lineage>
</organism>